<dbReference type="PANTHER" id="PTHR13255">
    <property type="entry name" value="ATAXIN-10"/>
    <property type="match status" value="1"/>
</dbReference>
<dbReference type="InterPro" id="IPR011989">
    <property type="entry name" value="ARM-like"/>
</dbReference>
<evidence type="ECO:0000313" key="8">
    <source>
        <dbReference type="WBParaSite" id="PSAMB.scaffold4439size14596.g24365.t1"/>
    </source>
</evidence>
<dbReference type="InterPro" id="IPR016024">
    <property type="entry name" value="ARM-type_fold"/>
</dbReference>
<evidence type="ECO:0000256" key="4">
    <source>
        <dbReference type="ARBA" id="ARBA00023306"/>
    </source>
</evidence>
<proteinExistence type="inferred from homology"/>
<evidence type="ECO:0000256" key="3">
    <source>
        <dbReference type="ARBA" id="ARBA00022618"/>
    </source>
</evidence>
<dbReference type="AlphaFoldDB" id="A0A914WJI1"/>
<dbReference type="Pfam" id="PF09759">
    <property type="entry name" value="Atx10homo_assoc"/>
    <property type="match status" value="1"/>
</dbReference>
<comment type="similarity">
    <text evidence="1">Belongs to the ataxin-10 family.</text>
</comment>
<evidence type="ECO:0000256" key="1">
    <source>
        <dbReference type="ARBA" id="ARBA00008384"/>
    </source>
</evidence>
<dbReference type="Proteomes" id="UP000887566">
    <property type="component" value="Unplaced"/>
</dbReference>
<dbReference type="WBParaSite" id="PSAMB.scaffold4439size14596.g24365.t1">
    <property type="protein sequence ID" value="PSAMB.scaffold4439size14596.g24365.t1"/>
    <property type="gene ID" value="PSAMB.scaffold4439size14596.g24365"/>
</dbReference>
<evidence type="ECO:0000256" key="2">
    <source>
        <dbReference type="ARBA" id="ARBA00018804"/>
    </source>
</evidence>
<dbReference type="InterPro" id="IPR019156">
    <property type="entry name" value="Ataxin-10_domain"/>
</dbReference>
<comment type="function">
    <text evidence="5">May play a role in the regulation of cytokinesis. May play a role in signaling by stimulating protein glycosylation. Induces neuritogenesis by activating the Ras-MAP kinase pathway and is necessary for the survival of cerebellar neurons. Does not appear to play a major role in ciliogenesis.</text>
</comment>
<evidence type="ECO:0000256" key="5">
    <source>
        <dbReference type="ARBA" id="ARBA00045173"/>
    </source>
</evidence>
<feature type="domain" description="Ataxin-10" evidence="6">
    <location>
        <begin position="312"/>
        <end position="414"/>
    </location>
</feature>
<dbReference type="InterPro" id="IPR051374">
    <property type="entry name" value="Ataxin-10/CTR86_families"/>
</dbReference>
<evidence type="ECO:0000313" key="7">
    <source>
        <dbReference type="Proteomes" id="UP000887566"/>
    </source>
</evidence>
<sequence>MNAQALKDLAQSSTISLSELRSLRNTCALNAEVAGLFDELTDAELNRLIDRLFTIVLESPAEGDECANARCALQCLCNGANRSGRFAELAWRARPLTVWRALIRDARLRLYSLAALTTLIRVDDAHTRAERSDDSVTQLHLDMLSLWTSEDEQHRSWIAAFFSHCFEDERFMEREFGALGDYQDVCLSVVNALLFAKDVQRTTNVHPENIRFCLDLLATCLDSIGSDADADHTDFDHTDDRLLLLLEILSSAAIIRPTFDQLLHSGTDFAPIDRAVAVLSAVVRSEADSSADDADDRLVAHWRSQSSRRSEVKQASLQLIGHLCSESPANRRRAGDLDALRLALHCARLQESDRPFQVQWAVLAVRHLCLNCPENQQRLFAVDRVPSCVIDSDRLLESLGLRAVVDSVSGQVRLAPLIDRPTDQRSS</sequence>
<dbReference type="SUPFAM" id="SSF48371">
    <property type="entry name" value="ARM repeat"/>
    <property type="match status" value="1"/>
</dbReference>
<dbReference type="GO" id="GO:0005829">
    <property type="term" value="C:cytosol"/>
    <property type="evidence" value="ECO:0007669"/>
    <property type="project" value="TreeGrafter"/>
</dbReference>
<evidence type="ECO:0000259" key="6">
    <source>
        <dbReference type="Pfam" id="PF09759"/>
    </source>
</evidence>
<dbReference type="PANTHER" id="PTHR13255:SF0">
    <property type="entry name" value="ATAXIN-10"/>
    <property type="match status" value="1"/>
</dbReference>
<organism evidence="7 8">
    <name type="scientific">Plectus sambesii</name>
    <dbReference type="NCBI Taxonomy" id="2011161"/>
    <lineage>
        <taxon>Eukaryota</taxon>
        <taxon>Metazoa</taxon>
        <taxon>Ecdysozoa</taxon>
        <taxon>Nematoda</taxon>
        <taxon>Chromadorea</taxon>
        <taxon>Plectida</taxon>
        <taxon>Plectina</taxon>
        <taxon>Plectoidea</taxon>
        <taxon>Plectidae</taxon>
        <taxon>Plectus</taxon>
    </lineage>
</organism>
<keyword evidence="7" id="KW-1185">Reference proteome</keyword>
<protein>
    <recommendedName>
        <fullName evidence="2">Ataxin-10</fullName>
    </recommendedName>
</protein>
<dbReference type="Gene3D" id="1.25.10.10">
    <property type="entry name" value="Leucine-rich Repeat Variant"/>
    <property type="match status" value="1"/>
</dbReference>
<name>A0A914WJI1_9BILA</name>
<dbReference type="GO" id="GO:0051301">
    <property type="term" value="P:cell division"/>
    <property type="evidence" value="ECO:0007669"/>
    <property type="project" value="UniProtKB-KW"/>
</dbReference>
<reference evidence="8" key="1">
    <citation type="submission" date="2022-11" db="UniProtKB">
        <authorList>
            <consortium name="WormBaseParasite"/>
        </authorList>
    </citation>
    <scope>IDENTIFICATION</scope>
</reference>
<keyword evidence="3" id="KW-0132">Cell division</keyword>
<accession>A0A914WJI1</accession>
<keyword evidence="4" id="KW-0131">Cell cycle</keyword>